<dbReference type="InterPro" id="IPR040410">
    <property type="entry name" value="UPF0658_Golgi"/>
</dbReference>
<feature type="transmembrane region" description="Helical" evidence="1">
    <location>
        <begin position="223"/>
        <end position="244"/>
    </location>
</feature>
<dbReference type="OMA" id="AHTSNEF"/>
<dbReference type="Proteomes" id="UP000078561">
    <property type="component" value="Unassembled WGS sequence"/>
</dbReference>
<gene>
    <name evidence="2" type="primary">ABSGL_11224.1 scaffold 12295</name>
</gene>
<dbReference type="PANTHER" id="PTHR34391">
    <property type="entry name" value="UPF0658 GOLGI APPARATUS MEMBRANE PROTEIN C1952.10C-RELATED"/>
    <property type="match status" value="1"/>
</dbReference>
<dbReference type="STRING" id="4829.A0A163MIL7"/>
<reference evidence="2" key="1">
    <citation type="submission" date="2016-04" db="EMBL/GenBank/DDBJ databases">
        <authorList>
            <person name="Evans L.H."/>
            <person name="Alamgir A."/>
            <person name="Owens N."/>
            <person name="Weber N.D."/>
            <person name="Virtaneva K."/>
            <person name="Barbian K."/>
            <person name="Babar A."/>
            <person name="Rosenke K."/>
        </authorList>
    </citation>
    <scope>NUCLEOTIDE SEQUENCE [LARGE SCALE GENOMIC DNA]</scope>
    <source>
        <strain evidence="2">CBS 101.48</strain>
    </source>
</reference>
<feature type="transmembrane region" description="Helical" evidence="1">
    <location>
        <begin position="189"/>
        <end position="211"/>
    </location>
</feature>
<dbReference type="InParanoid" id="A0A163MIL7"/>
<evidence type="ECO:0000256" key="1">
    <source>
        <dbReference type="SAM" id="Phobius"/>
    </source>
</evidence>
<dbReference type="EMBL" id="LT554468">
    <property type="protein sequence ID" value="SAM05349.1"/>
    <property type="molecule type" value="Genomic_DNA"/>
</dbReference>
<proteinExistence type="predicted"/>
<accession>A0A163MIL7</accession>
<dbReference type="AlphaFoldDB" id="A0A163MIL7"/>
<dbReference type="GO" id="GO:0005794">
    <property type="term" value="C:Golgi apparatus"/>
    <property type="evidence" value="ECO:0007669"/>
    <property type="project" value="TreeGrafter"/>
</dbReference>
<evidence type="ECO:0000313" key="3">
    <source>
        <dbReference type="Proteomes" id="UP000078561"/>
    </source>
</evidence>
<name>A0A163MIL7_ABSGL</name>
<dbReference type="OrthoDB" id="2448307at2759"/>
<keyword evidence="1" id="KW-1133">Transmembrane helix</keyword>
<dbReference type="PANTHER" id="PTHR34391:SF2">
    <property type="entry name" value="TRP C-TERMINAL DOMAIN-CONTAINING PROTEIN"/>
    <property type="match status" value="1"/>
</dbReference>
<feature type="transmembrane region" description="Helical" evidence="1">
    <location>
        <begin position="282"/>
        <end position="307"/>
    </location>
</feature>
<keyword evidence="3" id="KW-1185">Reference proteome</keyword>
<keyword evidence="1" id="KW-0812">Transmembrane</keyword>
<keyword evidence="1" id="KW-0472">Membrane</keyword>
<feature type="transmembrane region" description="Helical" evidence="1">
    <location>
        <begin position="119"/>
        <end position="144"/>
    </location>
</feature>
<protein>
    <submittedName>
        <fullName evidence="2">Uncharacterized protein</fullName>
    </submittedName>
</protein>
<sequence length="355" mass="39835">MSRAAAAVRLSDIAAGGTPDLSSAFGQGDPSKDPYILLLVSLQRLKDENVFFVLFKLFQLYLGIDAIVRQSVFQLIAHTSNEFFSVIMALIQLGETLSWRAKVIEVDEATHVTTDTSDFWVALRIEIGLATTLLFLTCVFAYLCRRLLLQASAKASPTSLTFSLYLFWRRLSLVGIHTNDSGQISSSKVFLLTLKLDAFFHLVFSVFWFVVMTQEGYFLRGGAALAWYILHLVLSLVQIPALFLARYSIRTELPRAMTCFLVIQGLIVLDFIIILQQSASSWVFWVLAGCLAIALSLVTMVLGNMAVRNFDKGLKPHIQALFDENYRERFRATTQKDNSWVIDDDGDDMLARDGT</sequence>
<evidence type="ECO:0000313" key="2">
    <source>
        <dbReference type="EMBL" id="SAM05349.1"/>
    </source>
</evidence>
<organism evidence="2">
    <name type="scientific">Absidia glauca</name>
    <name type="common">Pin mould</name>
    <dbReference type="NCBI Taxonomy" id="4829"/>
    <lineage>
        <taxon>Eukaryota</taxon>
        <taxon>Fungi</taxon>
        <taxon>Fungi incertae sedis</taxon>
        <taxon>Mucoromycota</taxon>
        <taxon>Mucoromycotina</taxon>
        <taxon>Mucoromycetes</taxon>
        <taxon>Mucorales</taxon>
        <taxon>Cunninghamellaceae</taxon>
        <taxon>Absidia</taxon>
    </lineage>
</organism>
<feature type="transmembrane region" description="Helical" evidence="1">
    <location>
        <begin position="256"/>
        <end position="276"/>
    </location>
</feature>
<feature type="transmembrane region" description="Helical" evidence="1">
    <location>
        <begin position="50"/>
        <end position="68"/>
    </location>
</feature>